<accession>A0A3B9IM76</accession>
<dbReference type="InterPro" id="IPR045079">
    <property type="entry name" value="Oxoprolinase-like"/>
</dbReference>
<comment type="caution">
    <text evidence="2">The sequence shown here is derived from an EMBL/GenBank/DDBJ whole genome shotgun (WGS) entry which is preliminary data.</text>
</comment>
<dbReference type="Proteomes" id="UP000257706">
    <property type="component" value="Unassembled WGS sequence"/>
</dbReference>
<dbReference type="EMBL" id="DMAI01000264">
    <property type="protein sequence ID" value="HAE48972.1"/>
    <property type="molecule type" value="Genomic_DNA"/>
</dbReference>
<organism evidence="2 3">
    <name type="scientific">Tistrella mobilis</name>
    <dbReference type="NCBI Taxonomy" id="171437"/>
    <lineage>
        <taxon>Bacteria</taxon>
        <taxon>Pseudomonadati</taxon>
        <taxon>Pseudomonadota</taxon>
        <taxon>Alphaproteobacteria</taxon>
        <taxon>Geminicoccales</taxon>
        <taxon>Geminicoccaceae</taxon>
        <taxon>Tistrella</taxon>
    </lineage>
</organism>
<feature type="non-terminal residue" evidence="2">
    <location>
        <position position="1"/>
    </location>
</feature>
<dbReference type="GO" id="GO:0006749">
    <property type="term" value="P:glutathione metabolic process"/>
    <property type="evidence" value="ECO:0007669"/>
    <property type="project" value="TreeGrafter"/>
</dbReference>
<reference evidence="2 3" key="1">
    <citation type="journal article" date="2018" name="Nat. Biotechnol.">
        <title>A standardized bacterial taxonomy based on genome phylogeny substantially revises the tree of life.</title>
        <authorList>
            <person name="Parks D.H."/>
            <person name="Chuvochina M."/>
            <person name="Waite D.W."/>
            <person name="Rinke C."/>
            <person name="Skarshewski A."/>
            <person name="Chaumeil P.A."/>
            <person name="Hugenholtz P."/>
        </authorList>
    </citation>
    <scope>NUCLEOTIDE SEQUENCE [LARGE SCALE GENOMIC DNA]</scope>
    <source>
        <strain evidence="2">UBA8739</strain>
    </source>
</reference>
<dbReference type="InterPro" id="IPR002821">
    <property type="entry name" value="Hydantoinase_A"/>
</dbReference>
<dbReference type="Pfam" id="PF01968">
    <property type="entry name" value="Hydantoinase_A"/>
    <property type="match status" value="1"/>
</dbReference>
<evidence type="ECO:0000313" key="2">
    <source>
        <dbReference type="EMBL" id="HAE48972.1"/>
    </source>
</evidence>
<feature type="non-terminal residue" evidence="2">
    <location>
        <position position="124"/>
    </location>
</feature>
<protein>
    <submittedName>
        <fullName evidence="2">Acetone carboxylase subunit beta</fullName>
    </submittedName>
</protein>
<feature type="domain" description="Hydantoinase A/oxoprolinase" evidence="1">
    <location>
        <begin position="2"/>
        <end position="124"/>
    </location>
</feature>
<dbReference type="PANTHER" id="PTHR11365:SF23">
    <property type="entry name" value="HYPOTHETICAL 5-OXOPROLINASE (EUROFUNG)-RELATED"/>
    <property type="match status" value="1"/>
</dbReference>
<dbReference type="GO" id="GO:0005829">
    <property type="term" value="C:cytosol"/>
    <property type="evidence" value="ECO:0007669"/>
    <property type="project" value="TreeGrafter"/>
</dbReference>
<dbReference type="PANTHER" id="PTHR11365">
    <property type="entry name" value="5-OXOPROLINASE RELATED"/>
    <property type="match status" value="1"/>
</dbReference>
<name>A0A3B9IM76_9PROT</name>
<evidence type="ECO:0000313" key="3">
    <source>
        <dbReference type="Proteomes" id="UP000257706"/>
    </source>
</evidence>
<dbReference type="GO" id="GO:0017168">
    <property type="term" value="F:5-oxoprolinase (ATP-hydrolyzing) activity"/>
    <property type="evidence" value="ECO:0007669"/>
    <property type="project" value="TreeGrafter"/>
</dbReference>
<proteinExistence type="predicted"/>
<sequence length="124" mass="12889">LSLPLVAMDSVGAGAGSFVRLDPHTGAIKLGPDSAGYRVGVCWAESGIDTVTVSDCHVVLGYLNPDNFLGGAVKLDVARAHEAIRRQLAEPLGLTVEAAAAGVIELLDLSLRDYLRATISAKGY</sequence>
<gene>
    <name evidence="2" type="ORF">DCK97_16260</name>
</gene>
<dbReference type="AlphaFoldDB" id="A0A3B9IM76"/>
<evidence type="ECO:0000259" key="1">
    <source>
        <dbReference type="Pfam" id="PF01968"/>
    </source>
</evidence>